<reference evidence="14" key="1">
    <citation type="submission" date="2021-02" db="EMBL/GenBank/DDBJ databases">
        <authorList>
            <person name="Nowell W R."/>
        </authorList>
    </citation>
    <scope>NUCLEOTIDE SEQUENCE</scope>
</reference>
<keyword evidence="16" id="KW-1185">Reference proteome</keyword>
<dbReference type="PANTHER" id="PTHR11690">
    <property type="entry name" value="AMILORIDE-SENSITIVE SODIUM CHANNEL-RELATED"/>
    <property type="match status" value="1"/>
</dbReference>
<evidence type="ECO:0000256" key="7">
    <source>
        <dbReference type="ARBA" id="ARBA00023065"/>
    </source>
</evidence>
<keyword evidence="9 11" id="KW-0739">Sodium transport</keyword>
<evidence type="ECO:0000256" key="12">
    <source>
        <dbReference type="SAM" id="MobiDB-lite"/>
    </source>
</evidence>
<comment type="caution">
    <text evidence="14">The sequence shown here is derived from an EMBL/GenBank/DDBJ whole genome shotgun (WGS) entry which is preliminary data.</text>
</comment>
<keyword evidence="5 13" id="KW-1133">Transmembrane helix</keyword>
<dbReference type="Gene3D" id="2.60.470.10">
    <property type="entry name" value="Acid-sensing ion channels like domains"/>
    <property type="match status" value="1"/>
</dbReference>
<accession>A0A813QUZ2</accession>
<evidence type="ECO:0000256" key="11">
    <source>
        <dbReference type="RuleBase" id="RU000679"/>
    </source>
</evidence>
<comment type="subcellular location">
    <subcellularLocation>
        <location evidence="1">Membrane</location>
        <topology evidence="1">Multi-pass membrane protein</topology>
    </subcellularLocation>
</comment>
<keyword evidence="4 11" id="KW-0812">Transmembrane</keyword>
<feature type="transmembrane region" description="Helical" evidence="13">
    <location>
        <begin position="50"/>
        <end position="77"/>
    </location>
</feature>
<evidence type="ECO:0000256" key="8">
    <source>
        <dbReference type="ARBA" id="ARBA00023136"/>
    </source>
</evidence>
<keyword evidence="8 13" id="KW-0472">Membrane</keyword>
<feature type="region of interest" description="Disordered" evidence="12">
    <location>
        <begin position="1"/>
        <end position="20"/>
    </location>
</feature>
<keyword evidence="10 11" id="KW-0407">Ion channel</keyword>
<organism evidence="14 16">
    <name type="scientific">Adineta ricciae</name>
    <name type="common">Rotifer</name>
    <dbReference type="NCBI Taxonomy" id="249248"/>
    <lineage>
        <taxon>Eukaryota</taxon>
        <taxon>Metazoa</taxon>
        <taxon>Spiralia</taxon>
        <taxon>Gnathifera</taxon>
        <taxon>Rotifera</taxon>
        <taxon>Eurotatoria</taxon>
        <taxon>Bdelloidea</taxon>
        <taxon>Adinetida</taxon>
        <taxon>Adinetidae</taxon>
        <taxon>Adineta</taxon>
    </lineage>
</organism>
<dbReference type="Pfam" id="PF00858">
    <property type="entry name" value="ASC"/>
    <property type="match status" value="1"/>
</dbReference>
<dbReference type="InterPro" id="IPR001873">
    <property type="entry name" value="ENaC"/>
</dbReference>
<evidence type="ECO:0000256" key="3">
    <source>
        <dbReference type="ARBA" id="ARBA00022461"/>
    </source>
</evidence>
<comment type="similarity">
    <text evidence="11">Belongs to the amiloride-sensitive sodium channel (TC 1.A.6) family.</text>
</comment>
<dbReference type="Gene3D" id="1.10.287.770">
    <property type="entry name" value="YojJ-like"/>
    <property type="match status" value="1"/>
</dbReference>
<evidence type="ECO:0000256" key="1">
    <source>
        <dbReference type="ARBA" id="ARBA00004141"/>
    </source>
</evidence>
<proteinExistence type="inferred from homology"/>
<dbReference type="EMBL" id="CAJNOJ010000070">
    <property type="protein sequence ID" value="CAF1026256.1"/>
    <property type="molecule type" value="Genomic_DNA"/>
</dbReference>
<evidence type="ECO:0000256" key="6">
    <source>
        <dbReference type="ARBA" id="ARBA00023053"/>
    </source>
</evidence>
<keyword evidence="3 11" id="KW-0894">Sodium channel</keyword>
<dbReference type="EMBL" id="CAJNOR010000050">
    <property type="protein sequence ID" value="CAF0773690.1"/>
    <property type="molecule type" value="Genomic_DNA"/>
</dbReference>
<evidence type="ECO:0000256" key="13">
    <source>
        <dbReference type="SAM" id="Phobius"/>
    </source>
</evidence>
<sequence length="506" mass="57473">MATAWIPNPEIPNSGKKRHRAGSIVKEFGLNTSTHGIPGIARSESTHNRIFWTASLLIFFGVMVYFVTEAILAYFTYPTQTSVSIILEWPQAFPAVTVCNYSPLRYDRFIGPFLNYTNMRNLTNTTDTSHFTVEQSYYIQDFLTYKLNRNESLNDLFYSLDSMMMYCNYNGMPCEASNFTWFMSPNFGLCYTFNALLKTTGQEGLKYNADNGSSGILQLRFYVHQHQYVPHLSNGVGMAILVHDNIQLPLIELAAMYLAPGKHHRLGYAKKSSIFLPAPYTTCNENLNLGMQVMFNEYHDTDYEYAMYPCYLACIQAYTYKKCGCGHPFRWNVRSIILPNTDKIINIPLCDLKNPCYNEATTEIMNTQSIWSTFCPDCTQECSYSEFTITSSSLSAPPQFLMNDIKAFVESSQVPLPVNWSTTWTSEIQSGYVSLEVAYETTRTEVYSQQATIGVVDVISNVGGNTGLWIGISFLSLMELAEMLYRLIRSLYQASREAKRTAVVQS</sequence>
<keyword evidence="2 11" id="KW-0813">Transport</keyword>
<evidence type="ECO:0000256" key="4">
    <source>
        <dbReference type="ARBA" id="ARBA00022692"/>
    </source>
</evidence>
<dbReference type="GO" id="GO:0005886">
    <property type="term" value="C:plasma membrane"/>
    <property type="evidence" value="ECO:0007669"/>
    <property type="project" value="TreeGrafter"/>
</dbReference>
<evidence type="ECO:0000313" key="16">
    <source>
        <dbReference type="Proteomes" id="UP000663828"/>
    </source>
</evidence>
<evidence type="ECO:0000313" key="14">
    <source>
        <dbReference type="EMBL" id="CAF0773690.1"/>
    </source>
</evidence>
<evidence type="ECO:0000256" key="2">
    <source>
        <dbReference type="ARBA" id="ARBA00022448"/>
    </source>
</evidence>
<dbReference type="Proteomes" id="UP000663852">
    <property type="component" value="Unassembled WGS sequence"/>
</dbReference>
<gene>
    <name evidence="15" type="ORF">EDS130_LOCUS16162</name>
    <name evidence="14" type="ORF">XAT740_LOCUS1589</name>
</gene>
<evidence type="ECO:0000313" key="15">
    <source>
        <dbReference type="EMBL" id="CAF1026256.1"/>
    </source>
</evidence>
<dbReference type="Proteomes" id="UP000663828">
    <property type="component" value="Unassembled WGS sequence"/>
</dbReference>
<evidence type="ECO:0000256" key="10">
    <source>
        <dbReference type="ARBA" id="ARBA00023303"/>
    </source>
</evidence>
<dbReference type="PRINTS" id="PR01078">
    <property type="entry name" value="AMINACHANNEL"/>
</dbReference>
<evidence type="ECO:0000256" key="5">
    <source>
        <dbReference type="ARBA" id="ARBA00022989"/>
    </source>
</evidence>
<dbReference type="OrthoDB" id="6021021at2759"/>
<name>A0A813QUZ2_ADIRI</name>
<keyword evidence="6" id="KW-0915">Sodium</keyword>
<keyword evidence="7 11" id="KW-0406">Ion transport</keyword>
<dbReference type="AlphaFoldDB" id="A0A813QUZ2"/>
<dbReference type="GO" id="GO:0015280">
    <property type="term" value="F:ligand-gated sodium channel activity"/>
    <property type="evidence" value="ECO:0007669"/>
    <property type="project" value="TreeGrafter"/>
</dbReference>
<protein>
    <submittedName>
        <fullName evidence="14">Uncharacterized protein</fullName>
    </submittedName>
</protein>
<evidence type="ECO:0000256" key="9">
    <source>
        <dbReference type="ARBA" id="ARBA00023201"/>
    </source>
</evidence>